<dbReference type="Proteomes" id="UP001220022">
    <property type="component" value="Unassembled WGS sequence"/>
</dbReference>
<organism evidence="1 2">
    <name type="scientific">Streptantibioticus ferralitis</name>
    <dbReference type="NCBI Taxonomy" id="236510"/>
    <lineage>
        <taxon>Bacteria</taxon>
        <taxon>Bacillati</taxon>
        <taxon>Actinomycetota</taxon>
        <taxon>Actinomycetes</taxon>
        <taxon>Kitasatosporales</taxon>
        <taxon>Streptomycetaceae</taxon>
        <taxon>Streptantibioticus</taxon>
    </lineage>
</organism>
<accession>A0ABT5Z1M9</accession>
<keyword evidence="2" id="KW-1185">Reference proteome</keyword>
<dbReference type="EMBL" id="JARHTQ010000011">
    <property type="protein sequence ID" value="MDF2257726.1"/>
    <property type="molecule type" value="Genomic_DNA"/>
</dbReference>
<name>A0ABT5Z1M9_9ACTN</name>
<dbReference type="RefSeq" id="WP_275816019.1">
    <property type="nucleotide sequence ID" value="NZ_BAAANM010000022.1"/>
</dbReference>
<protein>
    <submittedName>
        <fullName evidence="1">Uncharacterized protein</fullName>
    </submittedName>
</protein>
<sequence length="149" mass="16765">MSELLFGSERSERVTEVLDGMGYMRLLDLPAIPESNSMGLRYQKAFEVAPAGNPWYVRSYGLRFDLASPRWLRSSRKWYSLGWGLDPVGEQREILLVQEWGNPSDRLGLRSNTELMENLDGYAEAVEVTEAGYCLRAAALIDSPGDSAR</sequence>
<proteinExistence type="predicted"/>
<comment type="caution">
    <text evidence="1">The sequence shown here is derived from an EMBL/GenBank/DDBJ whole genome shotgun (WGS) entry which is preliminary data.</text>
</comment>
<evidence type="ECO:0000313" key="1">
    <source>
        <dbReference type="EMBL" id="MDF2257726.1"/>
    </source>
</evidence>
<evidence type="ECO:0000313" key="2">
    <source>
        <dbReference type="Proteomes" id="UP001220022"/>
    </source>
</evidence>
<gene>
    <name evidence="1" type="ORF">P2L57_18990</name>
</gene>
<reference evidence="1 2" key="1">
    <citation type="submission" date="2023-03" db="EMBL/GenBank/DDBJ databases">
        <title>Draft genome sequence of type strain Streptomyces ferralitis JCM 14344.</title>
        <authorList>
            <person name="Klaysubun C."/>
            <person name="Duangmal K."/>
        </authorList>
    </citation>
    <scope>NUCLEOTIDE SEQUENCE [LARGE SCALE GENOMIC DNA]</scope>
    <source>
        <strain evidence="1 2">JCM 14344</strain>
    </source>
</reference>